<reference evidence="2 3" key="1">
    <citation type="journal article" date="2016" name="PLoS ONE">
        <title>Complete Genome Sequence and Comparative Genomics of a Novel Myxobacterium Myxococcus hansupus.</title>
        <authorList>
            <person name="Sharma G."/>
            <person name="Narwani T."/>
            <person name="Subramanian S."/>
        </authorList>
    </citation>
    <scope>NUCLEOTIDE SEQUENCE [LARGE SCALE GENOMIC DNA]</scope>
    <source>
        <strain evidence="3">mixupus</strain>
    </source>
</reference>
<dbReference type="EMBL" id="CP012109">
    <property type="protein sequence ID" value="AKQ63355.1"/>
    <property type="molecule type" value="Genomic_DNA"/>
</dbReference>
<dbReference type="STRING" id="1297742.A176_000267"/>
<dbReference type="KEGG" id="mym:A176_000267"/>
<dbReference type="AlphaFoldDB" id="A0A0H4WPV5"/>
<dbReference type="OrthoDB" id="5517050at2"/>
<organism evidence="2 3">
    <name type="scientific">Pseudomyxococcus hansupus</name>
    <dbReference type="NCBI Taxonomy" id="1297742"/>
    <lineage>
        <taxon>Bacteria</taxon>
        <taxon>Pseudomonadati</taxon>
        <taxon>Myxococcota</taxon>
        <taxon>Myxococcia</taxon>
        <taxon>Myxococcales</taxon>
        <taxon>Cystobacterineae</taxon>
        <taxon>Myxococcaceae</taxon>
        <taxon>Pseudomyxococcus</taxon>
    </lineage>
</organism>
<feature type="region of interest" description="Disordered" evidence="1">
    <location>
        <begin position="58"/>
        <end position="112"/>
    </location>
</feature>
<keyword evidence="2" id="KW-0449">Lipoprotein</keyword>
<feature type="region of interest" description="Disordered" evidence="1">
    <location>
        <begin position="125"/>
        <end position="163"/>
    </location>
</feature>
<dbReference type="PROSITE" id="PS51257">
    <property type="entry name" value="PROKAR_LIPOPROTEIN"/>
    <property type="match status" value="1"/>
</dbReference>
<evidence type="ECO:0000256" key="1">
    <source>
        <dbReference type="SAM" id="MobiDB-lite"/>
    </source>
</evidence>
<feature type="compositionally biased region" description="Polar residues" evidence="1">
    <location>
        <begin position="71"/>
        <end position="86"/>
    </location>
</feature>
<name>A0A0H4WPV5_9BACT</name>
<feature type="compositionally biased region" description="Gly residues" evidence="1">
    <location>
        <begin position="129"/>
        <end position="138"/>
    </location>
</feature>
<evidence type="ECO:0000313" key="3">
    <source>
        <dbReference type="Proteomes" id="UP000009026"/>
    </source>
</evidence>
<keyword evidence="3" id="KW-1185">Reference proteome</keyword>
<dbReference type="PATRIC" id="fig|1297742.4.peg.275"/>
<feature type="compositionally biased region" description="Polar residues" evidence="1">
    <location>
        <begin position="92"/>
        <end position="102"/>
    </location>
</feature>
<accession>A0A0H4WPV5</accession>
<sequence>MRERNIRWWGTAVAVVAGTMVSVGCGPLPETGGSQPDETRGSFVGQRGDQAEAMKNIEGGNTNAALPPWTMPSNRGYNATIGQIGSSIDPRTPQNDGAQNKSIQDDAGKMMQSQYAVQGGAAYAPTAQGLGGEDGAALGGNRRGHSSGYAPLGWQDRSGPYRR</sequence>
<dbReference type="RefSeq" id="WP_002633289.1">
    <property type="nucleotide sequence ID" value="NZ_CP012109.1"/>
</dbReference>
<proteinExistence type="predicted"/>
<dbReference type="Proteomes" id="UP000009026">
    <property type="component" value="Chromosome"/>
</dbReference>
<evidence type="ECO:0000313" key="2">
    <source>
        <dbReference type="EMBL" id="AKQ63355.1"/>
    </source>
</evidence>
<gene>
    <name evidence="2" type="ORF">A176_000267</name>
</gene>
<protein>
    <submittedName>
        <fullName evidence="2">Putative lipoprotein</fullName>
    </submittedName>
</protein>